<gene>
    <name evidence="2" type="ORF">CAMP_LOCUS6677</name>
</gene>
<name>A0A9P1N144_9PELO</name>
<dbReference type="Proteomes" id="UP001152747">
    <property type="component" value="Unassembled WGS sequence"/>
</dbReference>
<organism evidence="2 3">
    <name type="scientific">Caenorhabditis angaria</name>
    <dbReference type="NCBI Taxonomy" id="860376"/>
    <lineage>
        <taxon>Eukaryota</taxon>
        <taxon>Metazoa</taxon>
        <taxon>Ecdysozoa</taxon>
        <taxon>Nematoda</taxon>
        <taxon>Chromadorea</taxon>
        <taxon>Rhabditida</taxon>
        <taxon>Rhabditina</taxon>
        <taxon>Rhabditomorpha</taxon>
        <taxon>Rhabditoidea</taxon>
        <taxon>Rhabditidae</taxon>
        <taxon>Peloderinae</taxon>
        <taxon>Caenorhabditis</taxon>
    </lineage>
</organism>
<sequence length="141" mass="16280">MNCLQVFVFSIFVLISGGFSADTALESFVNDLELHITQAIKIGDRNALLHRFKSDYEYLDCQNQKLNREQVVDSLLGRKKDLPFIRLSKVQRISADPAKFYFIMEYRFDKSGGKFAWNSTVEYFKDVHVFTQSKELGCCSV</sequence>
<keyword evidence="3" id="KW-1185">Reference proteome</keyword>
<comment type="caution">
    <text evidence="2">The sequence shown here is derived from an EMBL/GenBank/DDBJ whole genome shotgun (WGS) entry which is preliminary data.</text>
</comment>
<evidence type="ECO:0000256" key="1">
    <source>
        <dbReference type="SAM" id="SignalP"/>
    </source>
</evidence>
<protein>
    <recommendedName>
        <fullName evidence="4">DUF38 domain-containing protein</fullName>
    </recommendedName>
</protein>
<dbReference type="AlphaFoldDB" id="A0A9P1N144"/>
<evidence type="ECO:0000313" key="2">
    <source>
        <dbReference type="EMBL" id="CAI5444040.1"/>
    </source>
</evidence>
<keyword evidence="1" id="KW-0732">Signal</keyword>
<reference evidence="2" key="1">
    <citation type="submission" date="2022-11" db="EMBL/GenBank/DDBJ databases">
        <authorList>
            <person name="Kikuchi T."/>
        </authorList>
    </citation>
    <scope>NUCLEOTIDE SEQUENCE</scope>
    <source>
        <strain evidence="2">PS1010</strain>
    </source>
</reference>
<evidence type="ECO:0008006" key="4">
    <source>
        <dbReference type="Google" id="ProtNLM"/>
    </source>
</evidence>
<accession>A0A9P1N144</accession>
<feature type="signal peptide" evidence="1">
    <location>
        <begin position="1"/>
        <end position="20"/>
    </location>
</feature>
<feature type="chain" id="PRO_5040420846" description="DUF38 domain-containing protein" evidence="1">
    <location>
        <begin position="21"/>
        <end position="141"/>
    </location>
</feature>
<evidence type="ECO:0000313" key="3">
    <source>
        <dbReference type="Proteomes" id="UP001152747"/>
    </source>
</evidence>
<dbReference type="EMBL" id="CANHGI010000003">
    <property type="protein sequence ID" value="CAI5444040.1"/>
    <property type="molecule type" value="Genomic_DNA"/>
</dbReference>
<proteinExistence type="predicted"/>